<reference evidence="20 21" key="1">
    <citation type="journal article" date="2021" name="Hortic Res">
        <title>The domestication of Cucurbita argyrosperma as revealed by the genome of its wild relative.</title>
        <authorList>
            <person name="Barrera-Redondo J."/>
            <person name="Sanchez-de la Vega G."/>
            <person name="Aguirre-Liguori J.A."/>
            <person name="Castellanos-Morales G."/>
            <person name="Gutierrez-Guerrero Y.T."/>
            <person name="Aguirre-Dugua X."/>
            <person name="Aguirre-Planter E."/>
            <person name="Tenaillon M.I."/>
            <person name="Lira-Saade R."/>
            <person name="Eguiarte L.E."/>
        </authorList>
    </citation>
    <scope>NUCLEOTIDE SEQUENCE [LARGE SCALE GENOMIC DNA]</scope>
    <source>
        <strain evidence="20">JBR-2021</strain>
    </source>
</reference>
<evidence type="ECO:0000259" key="19">
    <source>
        <dbReference type="PROSITE" id="PS50011"/>
    </source>
</evidence>
<dbReference type="Proteomes" id="UP000685013">
    <property type="component" value="Chromosome 19"/>
</dbReference>
<evidence type="ECO:0000256" key="3">
    <source>
        <dbReference type="ARBA" id="ARBA00022527"/>
    </source>
</evidence>
<dbReference type="Pfam" id="PF07714">
    <property type="entry name" value="PK_Tyr_Ser-Thr"/>
    <property type="match status" value="2"/>
</dbReference>
<dbReference type="InterPro" id="IPR021720">
    <property type="entry name" value="Malectin_dom"/>
</dbReference>
<dbReference type="InterPro" id="IPR020635">
    <property type="entry name" value="Tyr_kinase_cat_dom"/>
</dbReference>
<dbReference type="FunFam" id="3.80.10.10:FF:000298">
    <property type="entry name" value="Putative LRR receptor-like serine/threonine-protein kinase"/>
    <property type="match status" value="1"/>
</dbReference>
<dbReference type="FunFam" id="3.30.200.20:FF:000217">
    <property type="entry name" value="probable LRR receptor-like serine/threonine-protein kinase At1g53430"/>
    <property type="match status" value="2"/>
</dbReference>
<dbReference type="Pfam" id="PF00560">
    <property type="entry name" value="LRR_1"/>
    <property type="match status" value="5"/>
</dbReference>
<keyword evidence="7 18" id="KW-0732">Signal</keyword>
<accession>A0AAV6LZP1</accession>
<comment type="catalytic activity">
    <reaction evidence="15">
        <text>L-seryl-[protein] + ATP = O-phospho-L-seryl-[protein] + ADP + H(+)</text>
        <dbReference type="Rhea" id="RHEA:17989"/>
        <dbReference type="Rhea" id="RHEA-COMP:9863"/>
        <dbReference type="Rhea" id="RHEA-COMP:11604"/>
        <dbReference type="ChEBI" id="CHEBI:15378"/>
        <dbReference type="ChEBI" id="CHEBI:29999"/>
        <dbReference type="ChEBI" id="CHEBI:30616"/>
        <dbReference type="ChEBI" id="CHEBI:83421"/>
        <dbReference type="ChEBI" id="CHEBI:456216"/>
        <dbReference type="EC" id="2.7.11.1"/>
    </reaction>
</comment>
<keyword evidence="4" id="KW-0597">Phosphoprotein</keyword>
<feature type="domain" description="Protein kinase" evidence="19">
    <location>
        <begin position="1521"/>
        <end position="1779"/>
    </location>
</feature>
<keyword evidence="11 17" id="KW-0472">Membrane</keyword>
<keyword evidence="6 17" id="KW-0812">Transmembrane</keyword>
<dbReference type="SMART" id="SM00219">
    <property type="entry name" value="TyrKc"/>
    <property type="match status" value="1"/>
</dbReference>
<dbReference type="InterPro" id="IPR003591">
    <property type="entry name" value="Leu-rich_rpt_typical-subtyp"/>
</dbReference>
<feature type="chain" id="PRO_5043933106" description="non-specific serine/threonine protein kinase" evidence="18">
    <location>
        <begin position="31"/>
        <end position="1779"/>
    </location>
</feature>
<evidence type="ECO:0000256" key="10">
    <source>
        <dbReference type="ARBA" id="ARBA00022989"/>
    </source>
</evidence>
<dbReference type="PANTHER" id="PTHR48006">
    <property type="entry name" value="LEUCINE-RICH REPEAT-CONTAINING PROTEIN DDB_G0281931-RELATED"/>
    <property type="match status" value="1"/>
</dbReference>
<evidence type="ECO:0000256" key="13">
    <source>
        <dbReference type="ARBA" id="ARBA00023180"/>
    </source>
</evidence>
<evidence type="ECO:0000256" key="8">
    <source>
        <dbReference type="ARBA" id="ARBA00022741"/>
    </source>
</evidence>
<dbReference type="EMBL" id="JAGKQH010000019">
    <property type="protein sequence ID" value="KAG6572463.1"/>
    <property type="molecule type" value="Genomic_DNA"/>
</dbReference>
<evidence type="ECO:0000256" key="6">
    <source>
        <dbReference type="ARBA" id="ARBA00022692"/>
    </source>
</evidence>
<dbReference type="EC" id="2.7.11.1" evidence="2"/>
<gene>
    <name evidence="20" type="ORF">SDJN03_29191</name>
</gene>
<dbReference type="PANTHER" id="PTHR48006:SF62">
    <property type="entry name" value="LEUCINE-RICH REPEAT TRANSMEMBRANE PROTEIN KINASE"/>
    <property type="match status" value="1"/>
</dbReference>
<dbReference type="InterPro" id="IPR051824">
    <property type="entry name" value="LRR_Rcpt-Like_S/T_Kinase"/>
</dbReference>
<keyword evidence="5" id="KW-0808">Transferase</keyword>
<keyword evidence="13" id="KW-0325">Glycoprotein</keyword>
<dbReference type="Pfam" id="PF11721">
    <property type="entry name" value="Malectin"/>
    <property type="match status" value="3"/>
</dbReference>
<dbReference type="FunFam" id="3.80.10.10:FF:001380">
    <property type="entry name" value="Os05g0256100 protein"/>
    <property type="match status" value="1"/>
</dbReference>
<proteinExistence type="predicted"/>
<dbReference type="InterPro" id="IPR001245">
    <property type="entry name" value="Ser-Thr/Tyr_kinase_cat_dom"/>
</dbReference>
<organism evidence="20 21">
    <name type="scientific">Cucurbita argyrosperma subsp. sororia</name>
    <dbReference type="NCBI Taxonomy" id="37648"/>
    <lineage>
        <taxon>Eukaryota</taxon>
        <taxon>Viridiplantae</taxon>
        <taxon>Streptophyta</taxon>
        <taxon>Embryophyta</taxon>
        <taxon>Tracheophyta</taxon>
        <taxon>Spermatophyta</taxon>
        <taxon>Magnoliopsida</taxon>
        <taxon>eudicotyledons</taxon>
        <taxon>Gunneridae</taxon>
        <taxon>Pentapetalae</taxon>
        <taxon>rosids</taxon>
        <taxon>fabids</taxon>
        <taxon>Cucurbitales</taxon>
        <taxon>Cucurbitaceae</taxon>
        <taxon>Cucurbiteae</taxon>
        <taxon>Cucurbita</taxon>
    </lineage>
</organism>
<evidence type="ECO:0000256" key="11">
    <source>
        <dbReference type="ARBA" id="ARBA00023136"/>
    </source>
</evidence>
<name>A0AAV6LZP1_9ROSI</name>
<dbReference type="GO" id="GO:0005524">
    <property type="term" value="F:ATP binding"/>
    <property type="evidence" value="ECO:0007669"/>
    <property type="project" value="UniProtKB-KW"/>
</dbReference>
<dbReference type="GO" id="GO:0004713">
    <property type="term" value="F:protein tyrosine kinase activity"/>
    <property type="evidence" value="ECO:0007669"/>
    <property type="project" value="InterPro"/>
</dbReference>
<feature type="transmembrane region" description="Helical" evidence="17">
    <location>
        <begin position="1462"/>
        <end position="1485"/>
    </location>
</feature>
<protein>
    <recommendedName>
        <fullName evidence="2">non-specific serine/threonine protein kinase</fullName>
        <ecNumber evidence="2">2.7.11.1</ecNumber>
    </recommendedName>
</protein>
<dbReference type="FunFam" id="2.60.120.430:FF:000002">
    <property type="entry name" value="Leucine-rich repeat receptor-like protein kinase"/>
    <property type="match status" value="1"/>
</dbReference>
<evidence type="ECO:0000256" key="18">
    <source>
        <dbReference type="SAM" id="SignalP"/>
    </source>
</evidence>
<evidence type="ECO:0000313" key="21">
    <source>
        <dbReference type="Proteomes" id="UP000685013"/>
    </source>
</evidence>
<keyword evidence="21" id="KW-1185">Reference proteome</keyword>
<dbReference type="SMART" id="SM00369">
    <property type="entry name" value="LRR_TYP"/>
    <property type="match status" value="6"/>
</dbReference>
<sequence length="1779" mass="194072">MSMTSSSSGFIFALCAIASIVGHLVVLSEAQNSTQPTTDPDQARALNSVFSQWRISAPSGAWNISGNLCSGRAVDTTTPIDINGNLNPLIKCDCSANNGATCLITQLHVYAINVVGVLPPELWTLTSLTYLKLDQNFLTGTLSASVGNLTELRTLSLGINALSGELPKELGSLSKLELLAFGSNNFSGSLPPELGNLSMLKELYFDSSGVSGGIPQSFSRLRNLRTVWASDNEFRGRIPDFIGSWTQLTTLVLRNNNMTGSIPSNIGEFRRLTQLDLSFNNLTGEIPSSLFNLSSLSHLFLGNNKLNGTLPTQKSASLLNINLVANNFKIEGSSISSGLPSGLHCLQRNFPCNRDRPIYSDFGIKCGGPQFRSSSGILFEAENETLGPATYFVTESNRWAVSNTGYFTGSNNVQYMASLSQSPNTLVGELYQTQRLSASSLRYYGLGLQNGNYTGKRVLQNFDIRKEAGGSFLAVPMNFTAKVTENFLEIHLFWAGKGTCCIPNQGSYGPSVSAINATPDFEPSVSNIPPSTEENNKMGQIFSLSSGEGKGVLPMKMKGTLSDGRMVAVKQLSVASHQGKSQFVAEIATISAVQHRNLVKLHGCCIEADKRLLVYEFLENKSLDQALFDPSLLPPYCSHPKCPNFTFDLKSIAWYLHENNRELEMVDSELSEFSREEVKRVIGVALLCTQTSPALRPSMSRVVAMLTGDVEVAAVTSKPGYLTDWKFDDITSFIDNASTEELDTSRYASTTVGIERKWINAGPPPSATSFELSSQPTSAIAGGLPDFHATQEYLSTTDALWLIHINPPSIILSVSDQASNSNSMFMASSSSGFIFAVCAIASIVCHLAVLSEAQNSTQPTTDPDQARALNSIFRQWRISAPSGAWNISGNLCSGRAVDTTTPVDINGNLNPLIKCDCSANNGATCLITQLHVYAINVVGVLPPELWTLTSLTYLKLDQNFLTGTLSPSVGNLTELRKLSLGINALSGELPKELGSLSKLELLAFGSNNFSGPLPPELGNLSMLKELYIDSSGVSGGIPQSFSRLRNLHTVWASDNEFRGRIPDFIGSWTGLTSLRFQGNSFTGPIPSTFSNLTSLTELRIGDLSNGSSSLAFISNMASLTILVLRNNNITGSIPSNIGEFRRLTQLDLSFNNLTGEIPSSLFNLSSLSHLFLGNNKLNGTLPTQKSASLLNIDLSYNDLSGSFPPWINQQNLQINLVVNNFTIEGSSSSGLPSGLNCLQRNFPCNRDRPRYSDFGIKCGGPQITSSSGILFERENETLGPATYFVTESNRWAVSNTGYFTGTNNPEYIGKTLSQFPNSLDTELFQTQRLSASSLRYYGLGLENGNYTVNLHFAEIAFPDSNTWQSRGRRLFDIYIQGNRVLQNFDIRKEAGGSFLAVRKNFTAEVTESFLEIHLFWAGKGTCCIPNQGAFGPSVSAISATPDFEPTVSNVPPNTEENNRTGLIVGLVVGLGSVFFLIIGAVFFVIQRRKRRRAYEDEELLGIDARPYTFSFSELRGATSDFNPSNKLGEGGFGPVYKVWSLFKMAKKWIWLGKCHYHVLPISITVFASKFGTLSDGRVVAVKQLSVASHQGKSQFVAEIATISAVQHRNLVKLYGCCIEADKRLLVYEFLENKSLDQALFDPSLEQDKIYLLEWAWYLHENNCELEMVDPELSEFSKEEVKRVIGVALLCTQTSPALRPSMSRVVAMLTGDIEVTPVTSKPGYLTDWKFDDITSFIDNPSTEEPDTGRYASTSSSVVGAKHTPANDFEPMLHELLGEGR</sequence>
<feature type="region of interest" description="Disordered" evidence="16">
    <location>
        <begin position="1739"/>
        <end position="1763"/>
    </location>
</feature>
<comment type="catalytic activity">
    <reaction evidence="14">
        <text>L-threonyl-[protein] + ATP = O-phospho-L-threonyl-[protein] + ADP + H(+)</text>
        <dbReference type="Rhea" id="RHEA:46608"/>
        <dbReference type="Rhea" id="RHEA-COMP:11060"/>
        <dbReference type="Rhea" id="RHEA-COMP:11605"/>
        <dbReference type="ChEBI" id="CHEBI:15378"/>
        <dbReference type="ChEBI" id="CHEBI:30013"/>
        <dbReference type="ChEBI" id="CHEBI:30616"/>
        <dbReference type="ChEBI" id="CHEBI:61977"/>
        <dbReference type="ChEBI" id="CHEBI:456216"/>
        <dbReference type="EC" id="2.7.11.1"/>
    </reaction>
</comment>
<dbReference type="GO" id="GO:0005886">
    <property type="term" value="C:plasma membrane"/>
    <property type="evidence" value="ECO:0007669"/>
    <property type="project" value="TreeGrafter"/>
</dbReference>
<evidence type="ECO:0000256" key="12">
    <source>
        <dbReference type="ARBA" id="ARBA00023170"/>
    </source>
</evidence>
<evidence type="ECO:0000256" key="17">
    <source>
        <dbReference type="SAM" id="Phobius"/>
    </source>
</evidence>
<evidence type="ECO:0000256" key="7">
    <source>
        <dbReference type="ARBA" id="ARBA00022729"/>
    </source>
</evidence>
<keyword evidence="12 20" id="KW-0675">Receptor</keyword>
<evidence type="ECO:0000256" key="16">
    <source>
        <dbReference type="SAM" id="MobiDB-lite"/>
    </source>
</evidence>
<feature type="non-terminal residue" evidence="20">
    <location>
        <position position="1"/>
    </location>
</feature>
<evidence type="ECO:0000256" key="1">
    <source>
        <dbReference type="ARBA" id="ARBA00004479"/>
    </source>
</evidence>
<comment type="caution">
    <text evidence="20">The sequence shown here is derived from an EMBL/GenBank/DDBJ whole genome shotgun (WGS) entry which is preliminary data.</text>
</comment>
<keyword evidence="10 17" id="KW-1133">Transmembrane helix</keyword>
<dbReference type="InterPro" id="IPR000719">
    <property type="entry name" value="Prot_kinase_dom"/>
</dbReference>
<evidence type="ECO:0000256" key="5">
    <source>
        <dbReference type="ARBA" id="ARBA00022679"/>
    </source>
</evidence>
<evidence type="ECO:0000256" key="9">
    <source>
        <dbReference type="ARBA" id="ARBA00022840"/>
    </source>
</evidence>
<evidence type="ECO:0000313" key="20">
    <source>
        <dbReference type="EMBL" id="KAG6572463.1"/>
    </source>
</evidence>
<keyword evidence="9" id="KW-0067">ATP-binding</keyword>
<dbReference type="CDD" id="cd12087">
    <property type="entry name" value="TM_EGFR-like"/>
    <property type="match status" value="1"/>
</dbReference>
<keyword evidence="20" id="KW-0418">Kinase</keyword>
<comment type="subcellular location">
    <subcellularLocation>
        <location evidence="1">Membrane</location>
        <topology evidence="1">Single-pass type I membrane protein</topology>
    </subcellularLocation>
</comment>
<dbReference type="InterPro" id="IPR001611">
    <property type="entry name" value="Leu-rich_rpt"/>
</dbReference>
<evidence type="ECO:0000256" key="2">
    <source>
        <dbReference type="ARBA" id="ARBA00012513"/>
    </source>
</evidence>
<evidence type="ECO:0000256" key="4">
    <source>
        <dbReference type="ARBA" id="ARBA00022553"/>
    </source>
</evidence>
<dbReference type="GO" id="GO:0004674">
    <property type="term" value="F:protein serine/threonine kinase activity"/>
    <property type="evidence" value="ECO:0007669"/>
    <property type="project" value="UniProtKB-KW"/>
</dbReference>
<keyword evidence="8" id="KW-0547">Nucleotide-binding</keyword>
<feature type="signal peptide" evidence="18">
    <location>
        <begin position="1"/>
        <end position="30"/>
    </location>
</feature>
<dbReference type="FunFam" id="3.80.10.10:FF:000766">
    <property type="entry name" value="Os05g0263100 protein"/>
    <property type="match status" value="1"/>
</dbReference>
<keyword evidence="3" id="KW-0723">Serine/threonine-protein kinase</keyword>
<dbReference type="PROSITE" id="PS50011">
    <property type="entry name" value="PROTEIN_KINASE_DOM"/>
    <property type="match status" value="1"/>
</dbReference>
<evidence type="ECO:0000256" key="14">
    <source>
        <dbReference type="ARBA" id="ARBA00047899"/>
    </source>
</evidence>
<evidence type="ECO:0000256" key="15">
    <source>
        <dbReference type="ARBA" id="ARBA00048679"/>
    </source>
</evidence>